<name>A0AA39WTM9_9PEZI</name>
<feature type="region of interest" description="Disordered" evidence="1">
    <location>
        <begin position="159"/>
        <end position="179"/>
    </location>
</feature>
<feature type="compositionally biased region" description="Polar residues" evidence="1">
    <location>
        <begin position="541"/>
        <end position="556"/>
    </location>
</feature>
<keyword evidence="3" id="KW-1185">Reference proteome</keyword>
<feature type="compositionally biased region" description="Low complexity" evidence="1">
    <location>
        <begin position="165"/>
        <end position="179"/>
    </location>
</feature>
<feature type="region of interest" description="Disordered" evidence="1">
    <location>
        <begin position="30"/>
        <end position="142"/>
    </location>
</feature>
<accession>A0AA39WTM9</accession>
<sequence>MNGGRTKARTRHSRTTPTKAVQKNLLAAAPHKGVGTEIPRVQSPVNGGLARDATLEQTAKRQLDATSESDALPAKRARLTRTGALRPGVEEAEQVEKPKPQPPKYRDTFLPEPNVEGQEHVPPVTRLRKRQIDSEGDDDEHELKRARLTRNNLALFNKMGRKKGSAPPDSAGDSSSIKTTSITSSGFAILARKNGILNPSSSKPPENLGAIRERYAQPRETASPTESAYGDYVDTVDRACNEATMVVEVSGQLLKKYPRGGYTRAFNQAFTAFPNDVGFNNGLSAPQPDFVEGPEMQDYLPFPVDEYVGGAVLYKENPRSVTLAHLAGEWKGPGKDMENARLQSAYDGAALVYARNQALSYVGKTDPPGHAEVTTFTTDGTTINTYAHYTTRSEDGTLEYHQYPVRSTTLVDSHQGLKDGRRGLRNEQDHARQQSYALKDQLKGHWKQRRGAHQPVAEGAHLDDIPEDPLPAQENKSYPDDDGEVEEPSPPAQSTRHSRPGRKAPPAHGTDDDSGYEIVDRPSYAPTPPRSSEERRRSTRLSNARQQSSDDPANTTAKKHKSSSRGKAETRADYWQWDARRRRYFHQHAGGAITWAEDGFSG</sequence>
<dbReference type="EMBL" id="JAULSR010000004">
    <property type="protein sequence ID" value="KAK0621404.1"/>
    <property type="molecule type" value="Genomic_DNA"/>
</dbReference>
<feature type="compositionally biased region" description="Basic and acidic residues" evidence="1">
    <location>
        <begin position="94"/>
        <end position="109"/>
    </location>
</feature>
<gene>
    <name evidence="2" type="ORF">B0T17DRAFT_508754</name>
</gene>
<protein>
    <submittedName>
        <fullName evidence="2">Uncharacterized protein</fullName>
    </submittedName>
</protein>
<feature type="compositionally biased region" description="Basic and acidic residues" evidence="1">
    <location>
        <begin position="415"/>
        <end position="432"/>
    </location>
</feature>
<feature type="region of interest" description="Disordered" evidence="1">
    <location>
        <begin position="1"/>
        <end position="20"/>
    </location>
</feature>
<feature type="compositionally biased region" description="Basic residues" evidence="1">
    <location>
        <begin position="1"/>
        <end position="14"/>
    </location>
</feature>
<evidence type="ECO:0000256" key="1">
    <source>
        <dbReference type="SAM" id="MobiDB-lite"/>
    </source>
</evidence>
<reference evidence="2" key="1">
    <citation type="submission" date="2023-06" db="EMBL/GenBank/DDBJ databases">
        <title>Genome-scale phylogeny and comparative genomics of the fungal order Sordariales.</title>
        <authorList>
            <consortium name="Lawrence Berkeley National Laboratory"/>
            <person name="Hensen N."/>
            <person name="Bonometti L."/>
            <person name="Westerberg I."/>
            <person name="Brannstrom I.O."/>
            <person name="Guillou S."/>
            <person name="Cros-Aarteil S."/>
            <person name="Calhoun S."/>
            <person name="Haridas S."/>
            <person name="Kuo A."/>
            <person name="Mondo S."/>
            <person name="Pangilinan J."/>
            <person name="Riley R."/>
            <person name="LaButti K."/>
            <person name="Andreopoulos B."/>
            <person name="Lipzen A."/>
            <person name="Chen C."/>
            <person name="Yanf M."/>
            <person name="Daum C."/>
            <person name="Ng V."/>
            <person name="Clum A."/>
            <person name="Steindorff A."/>
            <person name="Ohm R."/>
            <person name="Martin F."/>
            <person name="Silar P."/>
            <person name="Natvig D."/>
            <person name="Lalanne C."/>
            <person name="Gautier V."/>
            <person name="Ament-velasquez S.L."/>
            <person name="Kruys A."/>
            <person name="Hutchinson M.I."/>
            <person name="Powell A.J."/>
            <person name="Barry K."/>
            <person name="Miller A.N."/>
            <person name="Grigoriev I.V."/>
            <person name="Debuchy R."/>
            <person name="Gladieux P."/>
            <person name="Thoren M.H."/>
            <person name="Johannesson H."/>
        </authorList>
    </citation>
    <scope>NUCLEOTIDE SEQUENCE</scope>
    <source>
        <strain evidence="2">SMH3391-2</strain>
    </source>
</reference>
<evidence type="ECO:0000313" key="3">
    <source>
        <dbReference type="Proteomes" id="UP001174934"/>
    </source>
</evidence>
<organism evidence="2 3">
    <name type="scientific">Bombardia bombarda</name>
    <dbReference type="NCBI Taxonomy" id="252184"/>
    <lineage>
        <taxon>Eukaryota</taxon>
        <taxon>Fungi</taxon>
        <taxon>Dikarya</taxon>
        <taxon>Ascomycota</taxon>
        <taxon>Pezizomycotina</taxon>
        <taxon>Sordariomycetes</taxon>
        <taxon>Sordariomycetidae</taxon>
        <taxon>Sordariales</taxon>
        <taxon>Lasiosphaeriaceae</taxon>
        <taxon>Bombardia</taxon>
    </lineage>
</organism>
<dbReference type="AlphaFoldDB" id="A0AA39WTM9"/>
<feature type="region of interest" description="Disordered" evidence="1">
    <location>
        <begin position="412"/>
        <end position="433"/>
    </location>
</feature>
<feature type="region of interest" description="Disordered" evidence="1">
    <location>
        <begin position="461"/>
        <end position="575"/>
    </location>
</feature>
<evidence type="ECO:0000313" key="2">
    <source>
        <dbReference type="EMBL" id="KAK0621404.1"/>
    </source>
</evidence>
<comment type="caution">
    <text evidence="2">The sequence shown here is derived from an EMBL/GenBank/DDBJ whole genome shotgun (WGS) entry which is preliminary data.</text>
</comment>
<proteinExistence type="predicted"/>
<dbReference type="Proteomes" id="UP001174934">
    <property type="component" value="Unassembled WGS sequence"/>
</dbReference>